<comment type="caution">
    <text evidence="3">The sequence shown here is derived from an EMBL/GenBank/DDBJ whole genome shotgun (WGS) entry which is preliminary data.</text>
</comment>
<sequence>MTNQRFVSLWFRYLLTDWLTLKRPELKNLSFVIAAPVRNRVVVVAANSLAEAAGVHTGMALADANAIIPGLEVVSHVSGQEAKLLNALGEWCIRYSPQVAIDFPEGLILDISGCAHLWGGEREYLKEIVTRLISKGYHVRGAMADTVGTAWAVARYGKVRPIIAPGEQEQALYPLPPAALRLEAVVAERLLKLGFHTIKSFIHTGRTALRRRFGQDFILKLDQALGNEDEPLQLLQPIEPYAERLPCLEPIRTREGIALAIKELLERLCKRLYTDKKGILTAVLKCYRIDGGMVQVQIGSNHPANQVMRLFKLFELKIETIKPKLGIELFTLEAPKVGETDTEQEFLWSPEGCGLADKGLAELLDTLANKIGADKIHRYLPEERHWPEQSIRLASSLDEQPATVWRKDRPRPSLLLPRPEKIEVSSILPDNPPMLFIYKGVRHIIKKADDAERIERSWWEDQGQHRDYYVVEDEEGRRYWVFRSGHYNDERAGWYLHGFFA</sequence>
<dbReference type="EMBL" id="SJSL01000002">
    <property type="protein sequence ID" value="TCD01315.1"/>
    <property type="molecule type" value="Genomic_DNA"/>
</dbReference>
<dbReference type="OrthoDB" id="625722at2"/>
<dbReference type="GO" id="GO:0006281">
    <property type="term" value="P:DNA repair"/>
    <property type="evidence" value="ECO:0007669"/>
    <property type="project" value="InterPro"/>
</dbReference>
<name>A0A4R0NQ00_9SPHI</name>
<gene>
    <name evidence="3" type="ORF">EZ437_11230</name>
</gene>
<dbReference type="PROSITE" id="PS50173">
    <property type="entry name" value="UMUC"/>
    <property type="match status" value="1"/>
</dbReference>
<dbReference type="SUPFAM" id="SSF56672">
    <property type="entry name" value="DNA/RNA polymerases"/>
    <property type="match status" value="1"/>
</dbReference>
<evidence type="ECO:0000256" key="1">
    <source>
        <dbReference type="ARBA" id="ARBA00022763"/>
    </source>
</evidence>
<evidence type="ECO:0000313" key="3">
    <source>
        <dbReference type="EMBL" id="TCD01315.1"/>
    </source>
</evidence>
<dbReference type="InterPro" id="IPR043502">
    <property type="entry name" value="DNA/RNA_pol_sf"/>
</dbReference>
<dbReference type="InterPro" id="IPR001126">
    <property type="entry name" value="UmuC"/>
</dbReference>
<dbReference type="PANTHER" id="PTHR35369">
    <property type="entry name" value="BLR3025 PROTEIN-RELATED"/>
    <property type="match status" value="1"/>
</dbReference>
<dbReference type="RefSeq" id="WP_131596030.1">
    <property type="nucleotide sequence ID" value="NZ_SJSL01000002.1"/>
</dbReference>
<dbReference type="AlphaFoldDB" id="A0A4R0NQ00"/>
<feature type="domain" description="UmuC" evidence="2">
    <location>
        <begin position="23"/>
        <end position="74"/>
    </location>
</feature>
<dbReference type="PANTHER" id="PTHR35369:SF2">
    <property type="entry name" value="BLR3025 PROTEIN"/>
    <property type="match status" value="1"/>
</dbReference>
<proteinExistence type="predicted"/>
<dbReference type="Gene3D" id="3.40.1170.60">
    <property type="match status" value="1"/>
</dbReference>
<dbReference type="Pfam" id="PF00817">
    <property type="entry name" value="IMS"/>
    <property type="match status" value="1"/>
</dbReference>
<evidence type="ECO:0000313" key="4">
    <source>
        <dbReference type="Proteomes" id="UP000293347"/>
    </source>
</evidence>
<dbReference type="CDD" id="cd03468">
    <property type="entry name" value="PolY_like"/>
    <property type="match status" value="1"/>
</dbReference>
<dbReference type="InterPro" id="IPR050356">
    <property type="entry name" value="SulA_CellDiv_inhibitor"/>
</dbReference>
<accession>A0A4R0NQ00</accession>
<dbReference type="Proteomes" id="UP000293347">
    <property type="component" value="Unassembled WGS sequence"/>
</dbReference>
<keyword evidence="1" id="KW-0227">DNA damage</keyword>
<reference evidence="3 4" key="1">
    <citation type="submission" date="2019-02" db="EMBL/GenBank/DDBJ databases">
        <title>Pedobacter sp. RP-1-14 sp. nov., isolated from Arctic soil.</title>
        <authorList>
            <person name="Dahal R.H."/>
        </authorList>
    </citation>
    <scope>NUCLEOTIDE SEQUENCE [LARGE SCALE GENOMIC DNA]</scope>
    <source>
        <strain evidence="3 4">RP-1-14</strain>
    </source>
</reference>
<protein>
    <submittedName>
        <fullName evidence="3">DNA polymerase Y family protein</fullName>
    </submittedName>
</protein>
<organism evidence="3 4">
    <name type="scientific">Pedobacter psychroterrae</name>
    <dbReference type="NCBI Taxonomy" id="2530453"/>
    <lineage>
        <taxon>Bacteria</taxon>
        <taxon>Pseudomonadati</taxon>
        <taxon>Bacteroidota</taxon>
        <taxon>Sphingobacteriia</taxon>
        <taxon>Sphingobacteriales</taxon>
        <taxon>Sphingobacteriaceae</taxon>
        <taxon>Pedobacter</taxon>
    </lineage>
</organism>
<keyword evidence="4" id="KW-1185">Reference proteome</keyword>
<evidence type="ECO:0000259" key="2">
    <source>
        <dbReference type="PROSITE" id="PS50173"/>
    </source>
</evidence>